<reference evidence="1" key="1">
    <citation type="submission" date="2011-02" db="EMBL/GenBank/DDBJ databases">
        <title>Construction and analysis of full-length cDNA library of Cryptosporidium parvum.</title>
        <authorList>
            <person name="Yamagishi J."/>
            <person name="Wakaguri H."/>
            <person name="Sugano S."/>
            <person name="Kawano S."/>
            <person name="Fujisaki K."/>
            <person name="Sugimoto C."/>
            <person name="Watanabe J."/>
            <person name="Suzuki Y."/>
            <person name="Kimata I."/>
            <person name="Xuan X."/>
        </authorList>
    </citation>
    <scope>NUCLEOTIDE SEQUENCE</scope>
    <source>
        <strain evidence="1">HNJ-1</strain>
    </source>
</reference>
<dbReference type="EMBL" id="FX116096">
    <property type="protein sequence ID" value="BAJ78199.1"/>
    <property type="molecule type" value="mRNA"/>
</dbReference>
<proteinExistence type="evidence at transcript level"/>
<evidence type="ECO:0000313" key="1">
    <source>
        <dbReference type="EMBL" id="BAJ78199.1"/>
    </source>
</evidence>
<name>F0X6H8_CRYPV</name>
<organism evidence="1">
    <name type="scientific">Cryptosporidium parvum</name>
    <dbReference type="NCBI Taxonomy" id="5807"/>
    <lineage>
        <taxon>Eukaryota</taxon>
        <taxon>Sar</taxon>
        <taxon>Alveolata</taxon>
        <taxon>Apicomplexa</taxon>
        <taxon>Conoidasida</taxon>
        <taxon>Coccidia</taxon>
        <taxon>Eucoccidiorida</taxon>
        <taxon>Eimeriorina</taxon>
        <taxon>Cryptosporidiidae</taxon>
        <taxon>Cryptosporidium</taxon>
    </lineage>
</organism>
<sequence>MPSFNCISQSLVRVKSTLGLNSSIECAQLHSLSILHRPTANQGHFFVL</sequence>
<protein>
    <submittedName>
        <fullName evidence="1">Uncharacterized protein</fullName>
    </submittedName>
</protein>
<dbReference type="AlphaFoldDB" id="F0X6H8"/>
<accession>F0X6H8</accession>